<feature type="domain" description="HTH araC/xylS-type" evidence="4">
    <location>
        <begin position="291"/>
        <end position="389"/>
    </location>
</feature>
<keyword evidence="1" id="KW-0805">Transcription regulation</keyword>
<keyword evidence="3" id="KW-0804">Transcription</keyword>
<protein>
    <submittedName>
        <fullName evidence="5">Substrate-binding domain-containing protein</fullName>
    </submittedName>
</protein>
<organism evidence="5 6">
    <name type="scientific">Luteolibacter arcticus</name>
    <dbReference type="NCBI Taxonomy" id="1581411"/>
    <lineage>
        <taxon>Bacteria</taxon>
        <taxon>Pseudomonadati</taxon>
        <taxon>Verrucomicrobiota</taxon>
        <taxon>Verrucomicrobiia</taxon>
        <taxon>Verrucomicrobiales</taxon>
        <taxon>Verrucomicrobiaceae</taxon>
        <taxon>Luteolibacter</taxon>
    </lineage>
</organism>
<reference evidence="5 6" key="1">
    <citation type="submission" date="2022-10" db="EMBL/GenBank/DDBJ databases">
        <title>Luteolibacter arcticus strain CCTCC AB 2014275, whole genome shotgun sequencing project.</title>
        <authorList>
            <person name="Zhao G."/>
            <person name="Shen L."/>
        </authorList>
    </citation>
    <scope>NUCLEOTIDE SEQUENCE [LARGE SCALE GENOMIC DNA]</scope>
    <source>
        <strain evidence="5 6">CCTCC AB 2014275</strain>
    </source>
</reference>
<evidence type="ECO:0000259" key="4">
    <source>
        <dbReference type="PROSITE" id="PS01124"/>
    </source>
</evidence>
<dbReference type="Pfam" id="PF12833">
    <property type="entry name" value="HTH_18"/>
    <property type="match status" value="1"/>
</dbReference>
<gene>
    <name evidence="5" type="ORF">OKA05_10170</name>
</gene>
<dbReference type="PROSITE" id="PS00041">
    <property type="entry name" value="HTH_ARAC_FAMILY_1"/>
    <property type="match status" value="1"/>
</dbReference>
<evidence type="ECO:0000313" key="5">
    <source>
        <dbReference type="EMBL" id="MCW1922917.1"/>
    </source>
</evidence>
<comment type="caution">
    <text evidence="5">The sequence shown here is derived from an EMBL/GenBank/DDBJ whole genome shotgun (WGS) entry which is preliminary data.</text>
</comment>
<evidence type="ECO:0000256" key="3">
    <source>
        <dbReference type="ARBA" id="ARBA00023163"/>
    </source>
</evidence>
<accession>A0ABT3GH20</accession>
<dbReference type="Pfam" id="PF13377">
    <property type="entry name" value="Peripla_BP_3"/>
    <property type="match status" value="1"/>
</dbReference>
<dbReference type="PROSITE" id="PS01124">
    <property type="entry name" value="HTH_ARAC_FAMILY_2"/>
    <property type="match status" value="1"/>
</dbReference>
<dbReference type="RefSeq" id="WP_264487023.1">
    <property type="nucleotide sequence ID" value="NZ_JAPDDT010000003.1"/>
</dbReference>
<dbReference type="PANTHER" id="PTHR30146:SF109">
    <property type="entry name" value="HTH-TYPE TRANSCRIPTIONAL REGULATOR GALS"/>
    <property type="match status" value="1"/>
</dbReference>
<dbReference type="SUPFAM" id="SSF53822">
    <property type="entry name" value="Periplasmic binding protein-like I"/>
    <property type="match status" value="1"/>
</dbReference>
<dbReference type="PANTHER" id="PTHR30146">
    <property type="entry name" value="LACI-RELATED TRANSCRIPTIONAL REPRESSOR"/>
    <property type="match status" value="1"/>
</dbReference>
<keyword evidence="2" id="KW-0238">DNA-binding</keyword>
<dbReference type="InterPro" id="IPR009057">
    <property type="entry name" value="Homeodomain-like_sf"/>
</dbReference>
<keyword evidence="6" id="KW-1185">Reference proteome</keyword>
<evidence type="ECO:0000313" key="6">
    <source>
        <dbReference type="Proteomes" id="UP001320876"/>
    </source>
</evidence>
<name>A0ABT3GH20_9BACT</name>
<dbReference type="PRINTS" id="PR00032">
    <property type="entry name" value="HTHARAC"/>
</dbReference>
<dbReference type="InterPro" id="IPR018060">
    <property type="entry name" value="HTH_AraC"/>
</dbReference>
<dbReference type="Proteomes" id="UP001320876">
    <property type="component" value="Unassembled WGS sequence"/>
</dbReference>
<dbReference type="Gene3D" id="1.10.10.60">
    <property type="entry name" value="Homeodomain-like"/>
    <property type="match status" value="2"/>
</dbReference>
<dbReference type="Gene3D" id="3.40.50.2300">
    <property type="match status" value="2"/>
</dbReference>
<dbReference type="InterPro" id="IPR018062">
    <property type="entry name" value="HTH_AraC-typ_CS"/>
</dbReference>
<evidence type="ECO:0000256" key="1">
    <source>
        <dbReference type="ARBA" id="ARBA00023015"/>
    </source>
</evidence>
<proteinExistence type="predicted"/>
<dbReference type="EMBL" id="JAPDDT010000003">
    <property type="protein sequence ID" value="MCW1922917.1"/>
    <property type="molecule type" value="Genomic_DNA"/>
</dbReference>
<dbReference type="SMART" id="SM00342">
    <property type="entry name" value="HTH_ARAC"/>
    <property type="match status" value="1"/>
</dbReference>
<dbReference type="InterPro" id="IPR046335">
    <property type="entry name" value="LacI/GalR-like_sensor"/>
</dbReference>
<dbReference type="InterPro" id="IPR020449">
    <property type="entry name" value="Tscrpt_reg_AraC-type_HTH"/>
</dbReference>
<dbReference type="InterPro" id="IPR028082">
    <property type="entry name" value="Peripla_BP_I"/>
</dbReference>
<dbReference type="SUPFAM" id="SSF46689">
    <property type="entry name" value="Homeodomain-like"/>
    <property type="match status" value="2"/>
</dbReference>
<evidence type="ECO:0000256" key="2">
    <source>
        <dbReference type="ARBA" id="ARBA00023125"/>
    </source>
</evidence>
<sequence>MSGPRKNVGILLPPAVAYSPRILEGLMRHPQIHQKCMVIECPHFEPGRSPLLPGASALDAAIVWAEPRDHWVHDLIAQGTRILSCGAEWDGTPGVASVYFDRPEMHRMVIDHLKSLGLRTAVGMGHKLGLRPASRRLLEGFAEMARGEGIDAQVWSLEGEGSPAMAPGRLLQAHAEHQLADFLRTLKLPAAMLCASDQMAVIVCEVAARQGLRVPEDVVVIGESDNPLAATTRPPLTSIAGNAVALGETAAVVLIDWLAGGAPPSQPVIISGARLVARESSTGRSESVAIERVRRLIERDAVRGISLAELVAASGLSTKTMVRHYRAAFGVDPIDEVNRLRLAEAKRLLVSGPSKVAEVAASCGFSSPAAFNNYFRRHAGCSPSAYQQAAAGVSESAL</sequence>